<sequence>MRHSQAPHNTGDTLRDVHDSYRSYLGRNRDLANHCTQFLKRERSDPAAARAEAVVFSWLRAEKLEPRLFEDAGTGGPDFCATHAKLDHFLVEATSLDSEMVAERSGLAAEITGAGGGSFALITEKLKAKIQGKAKQLSGQGMPTVLAITSDHAFASILMDTLAAEYLMTSAPQINVPIGGGREYMSTDLKNSVFQRPTGLLDATGTPIIKPALRSVGAILLMAVDHRESRIVGLLHPDAANPFNPKWLPMVPFVKFAGVFSHTNIDTEWIQTEETHRVAGFPHRSVR</sequence>
<dbReference type="EMBL" id="CP121194">
    <property type="protein sequence ID" value="XBH08680.1"/>
    <property type="molecule type" value="Genomic_DNA"/>
</dbReference>
<reference evidence="1" key="1">
    <citation type="submission" date="2023-03" db="EMBL/GenBank/DDBJ databases">
        <title>Edaphobacter sp.</title>
        <authorList>
            <person name="Huber K.J."/>
            <person name="Papendorf J."/>
            <person name="Pilke C."/>
            <person name="Bunk B."/>
            <person name="Sproeer C."/>
            <person name="Pester M."/>
        </authorList>
    </citation>
    <scope>NUCLEOTIDE SEQUENCE</scope>
    <source>
        <strain evidence="1">DSM 109919</strain>
    </source>
</reference>
<organism evidence="1">
    <name type="scientific">Edaphobacter paludis</name>
    <dbReference type="NCBI Taxonomy" id="3035702"/>
    <lineage>
        <taxon>Bacteria</taxon>
        <taxon>Pseudomonadati</taxon>
        <taxon>Acidobacteriota</taxon>
        <taxon>Terriglobia</taxon>
        <taxon>Terriglobales</taxon>
        <taxon>Acidobacteriaceae</taxon>
        <taxon>Edaphobacter</taxon>
    </lineage>
</organism>
<dbReference type="KEGG" id="epl:P4G45_09245"/>
<dbReference type="AlphaFoldDB" id="A0AAU7CTR6"/>
<dbReference type="RefSeq" id="WP_348266190.1">
    <property type="nucleotide sequence ID" value="NZ_CP121194.1"/>
</dbReference>
<name>A0AAU7CTR6_9BACT</name>
<accession>A0AAU7CTR6</accession>
<gene>
    <name evidence="1" type="ORF">P4G45_09245</name>
</gene>
<protein>
    <submittedName>
        <fullName evidence="1">Uncharacterized protein</fullName>
    </submittedName>
</protein>
<evidence type="ECO:0000313" key="1">
    <source>
        <dbReference type="EMBL" id="XBH08680.1"/>
    </source>
</evidence>
<proteinExistence type="predicted"/>